<organism evidence="3 4">
    <name type="scientific">Acetobacter nitrogenifigens DSM 23921 = NBRC 105050</name>
    <dbReference type="NCBI Taxonomy" id="1120919"/>
    <lineage>
        <taxon>Bacteria</taxon>
        <taxon>Pseudomonadati</taxon>
        <taxon>Pseudomonadota</taxon>
        <taxon>Alphaproteobacteria</taxon>
        <taxon>Acetobacterales</taxon>
        <taxon>Acetobacteraceae</taxon>
        <taxon>Acetobacter</taxon>
    </lineage>
</organism>
<dbReference type="Pfam" id="PF01075">
    <property type="entry name" value="Glyco_transf_9"/>
    <property type="match status" value="1"/>
</dbReference>
<sequence length="298" mass="31974">MRILFITATRLGDAVISTGLLEHMRRAAPDARITVACGPVAAGLFERMPGLERVIVMEKRRHDMHWLALWRQCAFTRWDTIIDLRGSATSLLLWARKRRIMRGGRRAGARITHVGQVLGISPPPSPVVWTNDRDDATAAAVLGEGPTIGLGPTANWSGKVWPAERYEELWKALSRERPEARLAVFYGPGETERTMAAPLLAIPGAIDAGGRFTLAQTAAMLRRCALFTGNDSGLMHLAAAAGAPTLGLFGPSRASEYAPVGRRVGWVVAPGPEGGAPIANLPVGAVLPRALDLMENGA</sequence>
<dbReference type="SUPFAM" id="SSF53756">
    <property type="entry name" value="UDP-Glycosyltransferase/glycogen phosphorylase"/>
    <property type="match status" value="1"/>
</dbReference>
<protein>
    <submittedName>
        <fullName evidence="3">Glycosyl transferase</fullName>
    </submittedName>
</protein>
<dbReference type="InterPro" id="IPR051199">
    <property type="entry name" value="LPS_LOS_Heptosyltrfase"/>
</dbReference>
<accession>A0A511X5N3</accession>
<gene>
    <name evidence="3" type="ORF">ANI02nite_01300</name>
</gene>
<evidence type="ECO:0000256" key="1">
    <source>
        <dbReference type="ARBA" id="ARBA00022676"/>
    </source>
</evidence>
<reference evidence="3 4" key="1">
    <citation type="submission" date="2019-07" db="EMBL/GenBank/DDBJ databases">
        <title>Whole genome shotgun sequence of Acetobacter nitrogenifigens NBRC 105050.</title>
        <authorList>
            <person name="Hosoyama A."/>
            <person name="Uohara A."/>
            <person name="Ohji S."/>
            <person name="Ichikawa N."/>
        </authorList>
    </citation>
    <scope>NUCLEOTIDE SEQUENCE [LARGE SCALE GENOMIC DNA]</scope>
    <source>
        <strain evidence="3 4">NBRC 105050</strain>
    </source>
</reference>
<evidence type="ECO:0000256" key="2">
    <source>
        <dbReference type="ARBA" id="ARBA00022679"/>
    </source>
</evidence>
<keyword evidence="2 3" id="KW-0808">Transferase</keyword>
<evidence type="ECO:0000313" key="4">
    <source>
        <dbReference type="Proteomes" id="UP000321635"/>
    </source>
</evidence>
<dbReference type="PANTHER" id="PTHR30160">
    <property type="entry name" value="TETRAACYLDISACCHARIDE 4'-KINASE-RELATED"/>
    <property type="match status" value="1"/>
</dbReference>
<dbReference type="Proteomes" id="UP000321635">
    <property type="component" value="Unassembled WGS sequence"/>
</dbReference>
<dbReference type="GO" id="GO:0009244">
    <property type="term" value="P:lipopolysaccharide core region biosynthetic process"/>
    <property type="evidence" value="ECO:0007669"/>
    <property type="project" value="TreeGrafter"/>
</dbReference>
<proteinExistence type="predicted"/>
<dbReference type="Gene3D" id="3.40.50.2000">
    <property type="entry name" value="Glycogen Phosphorylase B"/>
    <property type="match status" value="2"/>
</dbReference>
<dbReference type="CDD" id="cd03789">
    <property type="entry name" value="GT9_LPS_heptosyltransferase"/>
    <property type="match status" value="1"/>
</dbReference>
<keyword evidence="1" id="KW-0328">Glycosyltransferase</keyword>
<keyword evidence="4" id="KW-1185">Reference proteome</keyword>
<dbReference type="STRING" id="1120919.GCA_000429165_00135"/>
<dbReference type="AlphaFoldDB" id="A0A511X5N3"/>
<dbReference type="PANTHER" id="PTHR30160:SF7">
    <property type="entry name" value="ADP-HEPTOSE--LPS HEPTOSYLTRANSFERASE 2"/>
    <property type="match status" value="1"/>
</dbReference>
<comment type="caution">
    <text evidence="3">The sequence shown here is derived from an EMBL/GenBank/DDBJ whole genome shotgun (WGS) entry which is preliminary data.</text>
</comment>
<evidence type="ECO:0000313" key="3">
    <source>
        <dbReference type="EMBL" id="GEN58246.1"/>
    </source>
</evidence>
<dbReference type="EMBL" id="BJYF01000001">
    <property type="protein sequence ID" value="GEN58246.1"/>
    <property type="molecule type" value="Genomic_DNA"/>
</dbReference>
<dbReference type="OrthoDB" id="9797795at2"/>
<name>A0A511X5N3_9PROT</name>
<dbReference type="GO" id="GO:0008713">
    <property type="term" value="F:ADP-heptose-lipopolysaccharide heptosyltransferase activity"/>
    <property type="evidence" value="ECO:0007669"/>
    <property type="project" value="TreeGrafter"/>
</dbReference>
<dbReference type="InterPro" id="IPR002201">
    <property type="entry name" value="Glyco_trans_9"/>
</dbReference>
<dbReference type="GO" id="GO:0005829">
    <property type="term" value="C:cytosol"/>
    <property type="evidence" value="ECO:0007669"/>
    <property type="project" value="TreeGrafter"/>
</dbReference>
<dbReference type="RefSeq" id="WP_026396432.1">
    <property type="nucleotide sequence ID" value="NZ_AUBI01000001.1"/>
</dbReference>